<dbReference type="RefSeq" id="WP_145938439.1">
    <property type="nucleotide sequence ID" value="NZ_BNAV01000004.1"/>
</dbReference>
<dbReference type="AlphaFoldDB" id="A0A8H9MC10"/>
<accession>A0A8H9MC10</accession>
<dbReference type="EMBL" id="BNAV01000004">
    <property type="protein sequence ID" value="GHF59634.1"/>
    <property type="molecule type" value="Genomic_DNA"/>
</dbReference>
<feature type="domain" description="DUF1707" evidence="1">
    <location>
        <begin position="9"/>
        <end position="60"/>
    </location>
</feature>
<gene>
    <name evidence="2" type="ORF">GCM10017566_36520</name>
</gene>
<name>A0A8H9MC10_9PSEU</name>
<dbReference type="OrthoDB" id="3575994at2"/>
<organism evidence="2 3">
    <name type="scientific">Amycolatopsis bartoniae</name>
    <dbReference type="NCBI Taxonomy" id="941986"/>
    <lineage>
        <taxon>Bacteria</taxon>
        <taxon>Bacillati</taxon>
        <taxon>Actinomycetota</taxon>
        <taxon>Actinomycetes</taxon>
        <taxon>Pseudonocardiales</taxon>
        <taxon>Pseudonocardiaceae</taxon>
        <taxon>Amycolatopsis</taxon>
    </lineage>
</organism>
<evidence type="ECO:0000313" key="2">
    <source>
        <dbReference type="EMBL" id="GHF59634.1"/>
    </source>
</evidence>
<evidence type="ECO:0000313" key="3">
    <source>
        <dbReference type="Proteomes" id="UP000658656"/>
    </source>
</evidence>
<keyword evidence="3" id="KW-1185">Reference proteome</keyword>
<dbReference type="InterPro" id="IPR012551">
    <property type="entry name" value="DUF1707_SHOCT-like"/>
</dbReference>
<protein>
    <recommendedName>
        <fullName evidence="1">DUF1707 domain-containing protein</fullName>
    </recommendedName>
</protein>
<reference evidence="2" key="2">
    <citation type="submission" date="2020-09" db="EMBL/GenBank/DDBJ databases">
        <authorList>
            <person name="Sun Q."/>
            <person name="Zhou Y."/>
        </authorList>
    </citation>
    <scope>NUCLEOTIDE SEQUENCE</scope>
    <source>
        <strain evidence="2">CGMCC 4.7679</strain>
    </source>
</reference>
<dbReference type="Proteomes" id="UP000658656">
    <property type="component" value="Unassembled WGS sequence"/>
</dbReference>
<comment type="caution">
    <text evidence="2">The sequence shown here is derived from an EMBL/GenBank/DDBJ whole genome shotgun (WGS) entry which is preliminary data.</text>
</comment>
<proteinExistence type="predicted"/>
<sequence>MPGSSDVERIGHRERESAASALVSHLTAGRLSPVEFEERADVVAQARTAAELRAVFVDLPPSPHWPGSAGRLPDDVRASLAAEELLVLDEDLLGSITYRRYRANGVRVRRKQVALAGAVAVTTRRLLVWAAGSKHVDVPLAHPLRLALDVQAEKDLLHIAYDAKAFRADRSGRVELRFTTTHAKTVARLLGSAPR</sequence>
<evidence type="ECO:0000259" key="1">
    <source>
        <dbReference type="Pfam" id="PF08044"/>
    </source>
</evidence>
<reference evidence="2" key="1">
    <citation type="journal article" date="2014" name="Int. J. Syst. Evol. Microbiol.">
        <title>Complete genome sequence of Corynebacterium casei LMG S-19264T (=DSM 44701T), isolated from a smear-ripened cheese.</title>
        <authorList>
            <consortium name="US DOE Joint Genome Institute (JGI-PGF)"/>
            <person name="Walter F."/>
            <person name="Albersmeier A."/>
            <person name="Kalinowski J."/>
            <person name="Ruckert C."/>
        </authorList>
    </citation>
    <scope>NUCLEOTIDE SEQUENCE</scope>
    <source>
        <strain evidence="2">CGMCC 4.7679</strain>
    </source>
</reference>
<dbReference type="Pfam" id="PF08044">
    <property type="entry name" value="DUF1707"/>
    <property type="match status" value="1"/>
</dbReference>